<feature type="transmembrane region" description="Helical" evidence="5">
    <location>
        <begin position="88"/>
        <end position="107"/>
    </location>
</feature>
<evidence type="ECO:0008006" key="8">
    <source>
        <dbReference type="Google" id="ProtNLM"/>
    </source>
</evidence>
<comment type="caution">
    <text evidence="6">The sequence shown here is derived from an EMBL/GenBank/DDBJ whole genome shotgun (WGS) entry which is preliminary data.</text>
</comment>
<dbReference type="Proteomes" id="UP000612893">
    <property type="component" value="Unassembled WGS sequence"/>
</dbReference>
<keyword evidence="4 5" id="KW-0472">Membrane</keyword>
<evidence type="ECO:0000256" key="3">
    <source>
        <dbReference type="ARBA" id="ARBA00022989"/>
    </source>
</evidence>
<keyword evidence="7" id="KW-1185">Reference proteome</keyword>
<reference evidence="6" key="1">
    <citation type="submission" date="2020-10" db="EMBL/GenBank/DDBJ databases">
        <title>Ca. Dormibacterota MAGs.</title>
        <authorList>
            <person name="Montgomery K."/>
        </authorList>
    </citation>
    <scope>NUCLEOTIDE SEQUENCE [LARGE SCALE GENOMIC DNA]</scope>
    <source>
        <strain evidence="6">SC8812_S17_10</strain>
    </source>
</reference>
<protein>
    <recommendedName>
        <fullName evidence="8">APC family permease</fullName>
    </recommendedName>
</protein>
<dbReference type="GO" id="GO:0016020">
    <property type="term" value="C:membrane"/>
    <property type="evidence" value="ECO:0007669"/>
    <property type="project" value="UniProtKB-SubCell"/>
</dbReference>
<feature type="transmembrane region" description="Helical" evidence="5">
    <location>
        <begin position="18"/>
        <end position="38"/>
    </location>
</feature>
<dbReference type="Gene3D" id="1.20.1740.10">
    <property type="entry name" value="Amino acid/polyamine transporter I"/>
    <property type="match status" value="1"/>
</dbReference>
<evidence type="ECO:0000256" key="2">
    <source>
        <dbReference type="ARBA" id="ARBA00022692"/>
    </source>
</evidence>
<gene>
    <name evidence="6" type="ORF">JF922_01560</name>
</gene>
<feature type="transmembrane region" description="Helical" evidence="5">
    <location>
        <begin position="50"/>
        <end position="68"/>
    </location>
</feature>
<dbReference type="EMBL" id="JAEKNR010000022">
    <property type="protein sequence ID" value="MBJ7596762.1"/>
    <property type="molecule type" value="Genomic_DNA"/>
</dbReference>
<dbReference type="AlphaFoldDB" id="A0A934K3Q2"/>
<evidence type="ECO:0000256" key="4">
    <source>
        <dbReference type="ARBA" id="ARBA00023136"/>
    </source>
</evidence>
<name>A0A934K3Q2_9BACT</name>
<keyword evidence="3 5" id="KW-1133">Transmembrane helix</keyword>
<accession>A0A934K3Q2</accession>
<sequence length="158" mass="16177">MSATSKAPDPTAAEGRSLGYFLCWAIVFADIGTSVYYTPGILYHQAGVHAALFVCMTLVVFILLTIKYAEVAIRYPEGGGVVTVASRAIHAIAGLVGGLFILVDYFLTSALSALSGVIYLSVLLPALGPVVVPVTVLAISALGGLNLMGVSPAPGPAP</sequence>
<dbReference type="PANTHER" id="PTHR42770">
    <property type="entry name" value="AMINO ACID TRANSPORTER-RELATED"/>
    <property type="match status" value="1"/>
</dbReference>
<evidence type="ECO:0000256" key="1">
    <source>
        <dbReference type="ARBA" id="ARBA00004141"/>
    </source>
</evidence>
<dbReference type="PANTHER" id="PTHR42770:SF7">
    <property type="entry name" value="MEMBRANE PROTEIN"/>
    <property type="match status" value="1"/>
</dbReference>
<organism evidence="6 7">
    <name type="scientific">Candidatus Nephthysia bennettiae</name>
    <dbReference type="NCBI Taxonomy" id="3127016"/>
    <lineage>
        <taxon>Bacteria</taxon>
        <taxon>Bacillati</taxon>
        <taxon>Candidatus Dormiibacterota</taxon>
        <taxon>Candidatus Dormibacteria</taxon>
        <taxon>Candidatus Dormibacterales</taxon>
        <taxon>Candidatus Dormibacteraceae</taxon>
        <taxon>Candidatus Nephthysia</taxon>
    </lineage>
</organism>
<evidence type="ECO:0000313" key="6">
    <source>
        <dbReference type="EMBL" id="MBJ7596762.1"/>
    </source>
</evidence>
<comment type="subcellular location">
    <subcellularLocation>
        <location evidence="1">Membrane</location>
        <topology evidence="1">Multi-pass membrane protein</topology>
    </subcellularLocation>
</comment>
<evidence type="ECO:0000313" key="7">
    <source>
        <dbReference type="Proteomes" id="UP000612893"/>
    </source>
</evidence>
<dbReference type="InterPro" id="IPR050367">
    <property type="entry name" value="APC_superfamily"/>
</dbReference>
<proteinExistence type="predicted"/>
<feature type="transmembrane region" description="Helical" evidence="5">
    <location>
        <begin position="119"/>
        <end position="142"/>
    </location>
</feature>
<keyword evidence="2 5" id="KW-0812">Transmembrane</keyword>
<evidence type="ECO:0000256" key="5">
    <source>
        <dbReference type="SAM" id="Phobius"/>
    </source>
</evidence>
<dbReference type="RefSeq" id="WP_338198593.1">
    <property type="nucleotide sequence ID" value="NZ_JAEKNR010000022.1"/>
</dbReference>